<organism evidence="1 2">
    <name type="scientific">Solanum commersonii</name>
    <name type="common">Commerson's wild potato</name>
    <name type="synonym">Commerson's nightshade</name>
    <dbReference type="NCBI Taxonomy" id="4109"/>
    <lineage>
        <taxon>Eukaryota</taxon>
        <taxon>Viridiplantae</taxon>
        <taxon>Streptophyta</taxon>
        <taxon>Embryophyta</taxon>
        <taxon>Tracheophyta</taxon>
        <taxon>Spermatophyta</taxon>
        <taxon>Magnoliopsida</taxon>
        <taxon>eudicotyledons</taxon>
        <taxon>Gunneridae</taxon>
        <taxon>Pentapetalae</taxon>
        <taxon>asterids</taxon>
        <taxon>lamiids</taxon>
        <taxon>Solanales</taxon>
        <taxon>Solanaceae</taxon>
        <taxon>Solanoideae</taxon>
        <taxon>Solaneae</taxon>
        <taxon>Solanum</taxon>
    </lineage>
</organism>
<reference evidence="1 2" key="1">
    <citation type="submission" date="2020-09" db="EMBL/GenBank/DDBJ databases">
        <title>De no assembly of potato wild relative species, Solanum commersonii.</title>
        <authorList>
            <person name="Cho K."/>
        </authorList>
    </citation>
    <scope>NUCLEOTIDE SEQUENCE [LARGE SCALE GENOMIC DNA]</scope>
    <source>
        <strain evidence="1">LZ3.2</strain>
        <tissue evidence="1">Leaf</tissue>
    </source>
</reference>
<dbReference type="AlphaFoldDB" id="A0A9J6B271"/>
<dbReference type="EMBL" id="JACXVP010000001">
    <property type="protein sequence ID" value="KAG5630674.1"/>
    <property type="molecule type" value="Genomic_DNA"/>
</dbReference>
<evidence type="ECO:0000313" key="2">
    <source>
        <dbReference type="Proteomes" id="UP000824120"/>
    </source>
</evidence>
<dbReference type="OrthoDB" id="260091at2759"/>
<dbReference type="Proteomes" id="UP000824120">
    <property type="component" value="Chromosome 1"/>
</dbReference>
<comment type="caution">
    <text evidence="1">The sequence shown here is derived from an EMBL/GenBank/DDBJ whole genome shotgun (WGS) entry which is preliminary data.</text>
</comment>
<protein>
    <submittedName>
        <fullName evidence="1">Uncharacterized protein</fullName>
    </submittedName>
</protein>
<keyword evidence="2" id="KW-1185">Reference proteome</keyword>
<accession>A0A9J6B271</accession>
<evidence type="ECO:0000313" key="1">
    <source>
        <dbReference type="EMBL" id="KAG5630674.1"/>
    </source>
</evidence>
<sequence length="136" mass="15520">MDKRQLIHSLLFIQVSRDYRKLCVEFAKAGLFKKKGHGVMLLDEYQCCLVLTSCFYTCVGAKCGRNHPRACHDGSNVCFKCGQTCHFMREYPNNRHGNDNGGNKPQSFQRLWQIELHLEELPGIGGGTNHLYAITR</sequence>
<proteinExistence type="predicted"/>
<gene>
    <name evidence="1" type="ORF">H5410_002391</name>
</gene>
<name>A0A9J6B271_SOLCO</name>